<dbReference type="RefSeq" id="WP_148812579.1">
    <property type="nucleotide sequence ID" value="NZ_VSZI01000001.1"/>
</dbReference>
<protein>
    <submittedName>
        <fullName evidence="10">AI-2E family transporter</fullName>
    </submittedName>
</protein>
<keyword evidence="6 9" id="KW-1133">Transmembrane helix</keyword>
<comment type="similarity">
    <text evidence="2">Belongs to the autoinducer-2 exporter (AI-2E) (TC 2.A.86) family.</text>
</comment>
<feature type="transmembrane region" description="Helical" evidence="9">
    <location>
        <begin position="451"/>
        <end position="482"/>
    </location>
</feature>
<dbReference type="InterPro" id="IPR002549">
    <property type="entry name" value="AI-2E-like"/>
</dbReference>
<comment type="subcellular location">
    <subcellularLocation>
        <location evidence="1">Cell membrane</location>
        <topology evidence="1">Multi-pass membrane protein</topology>
    </subcellularLocation>
</comment>
<sequence>MNSSKDPRNSGRGEGKHTPDHDSERDFADFLAGSRRADHESTLPLPEEQGRSRRSSDTTSIQNEDSDAQGVNVDGAAPAIPEGMSDNESDDKEHSGGKNKLAEKLSEKSREFHKKHPHLHDGSLDKYTSLDEAEDLNPEVRDRAEVLGTSVRWFAGWCLRLLIIALAAYVASKAFGKLWVGILPVLLALIVCTVLWPVVRVLREKLRFPNALAVATTIIGFFVVIAGLFALIIPPAVDQSRELATQANAGIRTIQRWLQGPPVNLQESQFNDALNQATNWLQNQSGRIASEVAAGASATLSALMTLFIMLVLTFFFLKDGEKFLPMIRRITGRRVGWHLTEALTRCWQTLGGFIRTQALVSLIDAVFIGGGLFLMGVPLAGPLAVLTFFAGFIPIVGATVAGVLSVLIALVGVGFKTAIFTLILVLAVQQLEGNVLSPWLQAKAMNLHPVIVLLAVTLGGTLFGIIGAFLAVPAAAMIAVVLRYMGDLTDLATGEKSMEDIEFATTAGSLSGAQSQRKAEQWLAGQRHAMKVTKEKLTFSNLLNPLRKGDK</sequence>
<evidence type="ECO:0000256" key="8">
    <source>
        <dbReference type="SAM" id="MobiDB-lite"/>
    </source>
</evidence>
<feature type="transmembrane region" description="Helical" evidence="9">
    <location>
        <begin position="211"/>
        <end position="233"/>
    </location>
</feature>
<evidence type="ECO:0000256" key="6">
    <source>
        <dbReference type="ARBA" id="ARBA00022989"/>
    </source>
</evidence>
<feature type="transmembrane region" description="Helical" evidence="9">
    <location>
        <begin position="413"/>
        <end position="431"/>
    </location>
</feature>
<proteinExistence type="inferred from homology"/>
<evidence type="ECO:0000313" key="10">
    <source>
        <dbReference type="EMBL" id="TYR20656.1"/>
    </source>
</evidence>
<evidence type="ECO:0000256" key="9">
    <source>
        <dbReference type="SAM" id="Phobius"/>
    </source>
</evidence>
<feature type="transmembrane region" description="Helical" evidence="9">
    <location>
        <begin position="178"/>
        <end position="199"/>
    </location>
</feature>
<evidence type="ECO:0000256" key="4">
    <source>
        <dbReference type="ARBA" id="ARBA00022475"/>
    </source>
</evidence>
<dbReference type="Pfam" id="PF01594">
    <property type="entry name" value="AI-2E_transport"/>
    <property type="match status" value="1"/>
</dbReference>
<feature type="transmembrane region" description="Helical" evidence="9">
    <location>
        <begin position="358"/>
        <end position="377"/>
    </location>
</feature>
<dbReference type="PANTHER" id="PTHR21716:SF53">
    <property type="entry name" value="PERMEASE PERM-RELATED"/>
    <property type="match status" value="1"/>
</dbReference>
<comment type="caution">
    <text evidence="10">The sequence shown here is derived from an EMBL/GenBank/DDBJ whole genome shotgun (WGS) entry which is preliminary data.</text>
</comment>
<keyword evidence="5 9" id="KW-0812">Transmembrane</keyword>
<feature type="transmembrane region" description="Helical" evidence="9">
    <location>
        <begin position="292"/>
        <end position="317"/>
    </location>
</feature>
<dbReference type="PANTHER" id="PTHR21716">
    <property type="entry name" value="TRANSMEMBRANE PROTEIN"/>
    <property type="match status" value="1"/>
</dbReference>
<dbReference type="GO" id="GO:0005886">
    <property type="term" value="C:plasma membrane"/>
    <property type="evidence" value="ECO:0007669"/>
    <property type="project" value="UniProtKB-SubCell"/>
</dbReference>
<accession>A0A5D4FW08</accession>
<feature type="transmembrane region" description="Helical" evidence="9">
    <location>
        <begin position="383"/>
        <end position="406"/>
    </location>
</feature>
<feature type="region of interest" description="Disordered" evidence="8">
    <location>
        <begin position="1"/>
        <end position="124"/>
    </location>
</feature>
<dbReference type="EMBL" id="VSZI01000001">
    <property type="protein sequence ID" value="TYR20656.1"/>
    <property type="molecule type" value="Genomic_DNA"/>
</dbReference>
<evidence type="ECO:0000256" key="3">
    <source>
        <dbReference type="ARBA" id="ARBA00022448"/>
    </source>
</evidence>
<name>A0A5D4FW08_9CORY</name>
<feature type="compositionally biased region" description="Basic and acidic residues" evidence="8">
    <location>
        <begin position="91"/>
        <end position="110"/>
    </location>
</feature>
<evidence type="ECO:0000313" key="11">
    <source>
        <dbReference type="Proteomes" id="UP000324726"/>
    </source>
</evidence>
<dbReference type="AlphaFoldDB" id="A0A5D4FW08"/>
<gene>
    <name evidence="10" type="ORF">FYJ87_06905</name>
</gene>
<keyword evidence="3" id="KW-0813">Transport</keyword>
<keyword evidence="4" id="KW-1003">Cell membrane</keyword>
<keyword evidence="7 9" id="KW-0472">Membrane</keyword>
<evidence type="ECO:0000256" key="2">
    <source>
        <dbReference type="ARBA" id="ARBA00009773"/>
    </source>
</evidence>
<reference evidence="10 11" key="1">
    <citation type="submission" date="2019-08" db="EMBL/GenBank/DDBJ databases">
        <title>Draft genome of C. urealyticum strain VH4248.</title>
        <authorList>
            <person name="Navas J."/>
        </authorList>
    </citation>
    <scope>NUCLEOTIDE SEQUENCE [LARGE SCALE GENOMIC DNA]</scope>
    <source>
        <strain evidence="10 11">VH4248</strain>
    </source>
</reference>
<evidence type="ECO:0000256" key="5">
    <source>
        <dbReference type="ARBA" id="ARBA00022692"/>
    </source>
</evidence>
<evidence type="ECO:0000256" key="7">
    <source>
        <dbReference type="ARBA" id="ARBA00023136"/>
    </source>
</evidence>
<feature type="transmembrane region" description="Helical" evidence="9">
    <location>
        <begin position="151"/>
        <end position="172"/>
    </location>
</feature>
<evidence type="ECO:0000256" key="1">
    <source>
        <dbReference type="ARBA" id="ARBA00004651"/>
    </source>
</evidence>
<dbReference type="Proteomes" id="UP000324726">
    <property type="component" value="Unassembled WGS sequence"/>
</dbReference>
<organism evidence="10 11">
    <name type="scientific">Corynebacterium urealyticum</name>
    <dbReference type="NCBI Taxonomy" id="43771"/>
    <lineage>
        <taxon>Bacteria</taxon>
        <taxon>Bacillati</taxon>
        <taxon>Actinomycetota</taxon>
        <taxon>Actinomycetes</taxon>
        <taxon>Mycobacteriales</taxon>
        <taxon>Corynebacteriaceae</taxon>
        <taxon>Corynebacterium</taxon>
    </lineage>
</organism>
<dbReference type="GO" id="GO:0055085">
    <property type="term" value="P:transmembrane transport"/>
    <property type="evidence" value="ECO:0007669"/>
    <property type="project" value="TreeGrafter"/>
</dbReference>
<feature type="compositionally biased region" description="Basic and acidic residues" evidence="8">
    <location>
        <begin position="1"/>
        <end position="28"/>
    </location>
</feature>